<dbReference type="EMBL" id="JH159154">
    <property type="protein sequence ID" value="EGZ16904.1"/>
    <property type="molecule type" value="Genomic_DNA"/>
</dbReference>
<evidence type="ECO:0000256" key="1">
    <source>
        <dbReference type="SAM" id="MobiDB-lite"/>
    </source>
</evidence>
<dbReference type="SMR" id="G4ZD99"/>
<organism evidence="2 3">
    <name type="scientific">Phytophthora sojae (strain P6497)</name>
    <name type="common">Soybean stem and root rot agent</name>
    <name type="synonym">Phytophthora megasperma f. sp. glycines</name>
    <dbReference type="NCBI Taxonomy" id="1094619"/>
    <lineage>
        <taxon>Eukaryota</taxon>
        <taxon>Sar</taxon>
        <taxon>Stramenopiles</taxon>
        <taxon>Oomycota</taxon>
        <taxon>Peronosporomycetes</taxon>
        <taxon>Peronosporales</taxon>
        <taxon>Peronosporaceae</taxon>
        <taxon>Phytophthora</taxon>
    </lineage>
</organism>
<name>G4ZD99_PHYSP</name>
<feature type="region of interest" description="Disordered" evidence="1">
    <location>
        <begin position="19"/>
        <end position="93"/>
    </location>
</feature>
<evidence type="ECO:0000313" key="2">
    <source>
        <dbReference type="EMBL" id="EGZ16904.1"/>
    </source>
</evidence>
<dbReference type="RefSeq" id="XP_009525962.1">
    <property type="nucleotide sequence ID" value="XM_009527667.1"/>
</dbReference>
<accession>G4ZD99</accession>
<proteinExistence type="predicted"/>
<gene>
    <name evidence="2" type="ORF">PHYSODRAFT_330951</name>
</gene>
<dbReference type="InParanoid" id="G4ZD99"/>
<reference evidence="2 3" key="1">
    <citation type="journal article" date="2006" name="Science">
        <title>Phytophthora genome sequences uncover evolutionary origins and mechanisms of pathogenesis.</title>
        <authorList>
            <person name="Tyler B.M."/>
            <person name="Tripathy S."/>
            <person name="Zhang X."/>
            <person name="Dehal P."/>
            <person name="Jiang R.H."/>
            <person name="Aerts A."/>
            <person name="Arredondo F.D."/>
            <person name="Baxter L."/>
            <person name="Bensasson D."/>
            <person name="Beynon J.L."/>
            <person name="Chapman J."/>
            <person name="Damasceno C.M."/>
            <person name="Dorrance A.E."/>
            <person name="Dou D."/>
            <person name="Dickerman A.W."/>
            <person name="Dubchak I.L."/>
            <person name="Garbelotto M."/>
            <person name="Gijzen M."/>
            <person name="Gordon S.G."/>
            <person name="Govers F."/>
            <person name="Grunwald N.J."/>
            <person name="Huang W."/>
            <person name="Ivors K.L."/>
            <person name="Jones R.W."/>
            <person name="Kamoun S."/>
            <person name="Krampis K."/>
            <person name="Lamour K.H."/>
            <person name="Lee M.K."/>
            <person name="McDonald W.H."/>
            <person name="Medina M."/>
            <person name="Meijer H.J."/>
            <person name="Nordberg E.K."/>
            <person name="Maclean D.J."/>
            <person name="Ospina-Giraldo M.D."/>
            <person name="Morris P.F."/>
            <person name="Phuntumart V."/>
            <person name="Putnam N.H."/>
            <person name="Rash S."/>
            <person name="Rose J.K."/>
            <person name="Sakihama Y."/>
            <person name="Salamov A.A."/>
            <person name="Savidor A."/>
            <person name="Scheuring C.F."/>
            <person name="Smith B.M."/>
            <person name="Sobral B.W."/>
            <person name="Terry A."/>
            <person name="Torto-Alalibo T.A."/>
            <person name="Win J."/>
            <person name="Xu Z."/>
            <person name="Zhang H."/>
            <person name="Grigoriev I.V."/>
            <person name="Rokhsar D.S."/>
            <person name="Boore J.L."/>
        </authorList>
    </citation>
    <scope>NUCLEOTIDE SEQUENCE [LARGE SCALE GENOMIC DNA]</scope>
    <source>
        <strain evidence="2 3">P6497</strain>
    </source>
</reference>
<dbReference type="KEGG" id="psoj:PHYSODRAFT_330951"/>
<sequence>MDELKRQWERLGVEIDRVSRSLRRISGVATPEEEETGAKSEVESEDSSAAGVETEEDNDGSEGETEGTEHGEDEKSNMPSDPENYRIVGADQF</sequence>
<dbReference type="GeneID" id="20646196"/>
<feature type="compositionally biased region" description="Basic and acidic residues" evidence="1">
    <location>
        <begin position="67"/>
        <end position="76"/>
    </location>
</feature>
<feature type="compositionally biased region" description="Acidic residues" evidence="1">
    <location>
        <begin position="53"/>
        <end position="66"/>
    </location>
</feature>
<protein>
    <submittedName>
        <fullName evidence="2">Uncharacterized protein</fullName>
    </submittedName>
</protein>
<keyword evidence="3" id="KW-1185">Reference proteome</keyword>
<dbReference type="AlphaFoldDB" id="G4ZD99"/>
<evidence type="ECO:0000313" key="3">
    <source>
        <dbReference type="Proteomes" id="UP000002640"/>
    </source>
</evidence>
<dbReference type="Proteomes" id="UP000002640">
    <property type="component" value="Unassembled WGS sequence"/>
</dbReference>